<keyword evidence="3" id="KW-1185">Reference proteome</keyword>
<feature type="compositionally biased region" description="Pro residues" evidence="1">
    <location>
        <begin position="117"/>
        <end position="126"/>
    </location>
</feature>
<evidence type="ECO:0000313" key="3">
    <source>
        <dbReference type="Proteomes" id="UP000516260"/>
    </source>
</evidence>
<evidence type="ECO:0000313" key="2">
    <source>
        <dbReference type="EMBL" id="TNM96778.1"/>
    </source>
</evidence>
<feature type="compositionally biased region" description="Polar residues" evidence="1">
    <location>
        <begin position="65"/>
        <end position="74"/>
    </location>
</feature>
<feature type="compositionally biased region" description="Low complexity" evidence="1">
    <location>
        <begin position="204"/>
        <end position="221"/>
    </location>
</feature>
<proteinExistence type="predicted"/>
<feature type="compositionally biased region" description="Polar residues" evidence="1">
    <location>
        <begin position="144"/>
        <end position="153"/>
    </location>
</feature>
<organism evidence="2 3">
    <name type="scientific">Takifugu bimaculatus</name>
    <dbReference type="NCBI Taxonomy" id="433685"/>
    <lineage>
        <taxon>Eukaryota</taxon>
        <taxon>Metazoa</taxon>
        <taxon>Chordata</taxon>
        <taxon>Craniata</taxon>
        <taxon>Vertebrata</taxon>
        <taxon>Euteleostomi</taxon>
        <taxon>Actinopterygii</taxon>
        <taxon>Neopterygii</taxon>
        <taxon>Teleostei</taxon>
        <taxon>Neoteleostei</taxon>
        <taxon>Acanthomorphata</taxon>
        <taxon>Eupercaria</taxon>
        <taxon>Tetraodontiformes</taxon>
        <taxon>Tetradontoidea</taxon>
        <taxon>Tetraodontidae</taxon>
        <taxon>Takifugu</taxon>
    </lineage>
</organism>
<dbReference type="Proteomes" id="UP000516260">
    <property type="component" value="Chromosome 16"/>
</dbReference>
<gene>
    <name evidence="2" type="ORF">fugu_014934</name>
</gene>
<sequence>MAARNEPPSVSLSSLFDDKMVNLKEKERNSTSGPFKNGSLLPEVLPEESRKSPSKAPRLDDLGGTSESKPSSTGDTREEKLSPTPLQQDRGAGPPSPRTIQAPNGILPRVTDNPESPGRPPQPPLPGEGQRQTAKPRQRHAKTPSPQSQTSHTLAAAPRPHPDSQRPTFPAEETQRRVDGKTLLSSTFHHFYSLKEKINKLPAQSKRGSGSSSTQTRKSSG</sequence>
<protein>
    <submittedName>
        <fullName evidence="2">Uncharacterized protein</fullName>
    </submittedName>
</protein>
<evidence type="ECO:0000256" key="1">
    <source>
        <dbReference type="SAM" id="MobiDB-lite"/>
    </source>
</evidence>
<comment type="caution">
    <text evidence="2">The sequence shown here is derived from an EMBL/GenBank/DDBJ whole genome shotgun (WGS) entry which is preliminary data.</text>
</comment>
<feature type="region of interest" description="Disordered" evidence="1">
    <location>
        <begin position="23"/>
        <end position="182"/>
    </location>
</feature>
<feature type="region of interest" description="Disordered" evidence="1">
    <location>
        <begin position="197"/>
        <end position="221"/>
    </location>
</feature>
<feature type="compositionally biased region" description="Basic and acidic residues" evidence="1">
    <location>
        <begin position="47"/>
        <end position="61"/>
    </location>
</feature>
<reference evidence="2 3" key="1">
    <citation type="submission" date="2019-04" db="EMBL/GenBank/DDBJ databases">
        <title>The sequence and de novo assembly of Takifugu bimaculatus genome using PacBio and Hi-C technologies.</title>
        <authorList>
            <person name="Xu P."/>
            <person name="Liu B."/>
            <person name="Zhou Z."/>
        </authorList>
    </citation>
    <scope>NUCLEOTIDE SEQUENCE [LARGE SCALE GENOMIC DNA]</scope>
    <source>
        <strain evidence="2">TB-2018</strain>
        <tissue evidence="2">Muscle</tissue>
    </source>
</reference>
<name>A0A4Z2BYF2_9TELE</name>
<dbReference type="AlphaFoldDB" id="A0A4Z2BYF2"/>
<accession>A0A4Z2BYF2</accession>
<dbReference type="EMBL" id="SWLE01000008">
    <property type="protein sequence ID" value="TNM96778.1"/>
    <property type="molecule type" value="Genomic_DNA"/>
</dbReference>